<feature type="non-terminal residue" evidence="6">
    <location>
        <position position="1"/>
    </location>
</feature>
<dbReference type="PANTHER" id="PTHR12389">
    <property type="entry name" value="ZINC FINGER PROTEIN 294"/>
    <property type="match status" value="1"/>
</dbReference>
<dbReference type="GO" id="GO:1990116">
    <property type="term" value="P:ribosome-associated ubiquitin-dependent protein catabolic process"/>
    <property type="evidence" value="ECO:0007669"/>
    <property type="project" value="UniProtKB-UniRule"/>
</dbReference>
<feature type="domain" description="E3 ubiquitin-protein ligase listerin HEAT repeat region" evidence="4">
    <location>
        <begin position="1251"/>
        <end position="1466"/>
    </location>
</feature>
<proteinExistence type="inferred from homology"/>
<keyword evidence="1" id="KW-0808">Transferase</keyword>
<dbReference type="SUPFAM" id="SSF48371">
    <property type="entry name" value="ARM repeat"/>
    <property type="match status" value="1"/>
</dbReference>
<evidence type="ECO:0000259" key="5">
    <source>
        <dbReference type="Pfam" id="PF23009"/>
    </source>
</evidence>
<keyword evidence="1" id="KW-0862">Zinc</keyword>
<dbReference type="InterPro" id="IPR054476">
    <property type="entry name" value="Ltn1_N"/>
</dbReference>
<dbReference type="EMBL" id="JAHFYH010000005">
    <property type="protein sequence ID" value="KAH0232170.1"/>
    <property type="molecule type" value="Genomic_DNA"/>
</dbReference>
<gene>
    <name evidence="6" type="ORF">KCV03_g1198</name>
</gene>
<comment type="similarity">
    <text evidence="1">Belongs to the LTN1 family.</text>
</comment>
<dbReference type="GO" id="GO:0008270">
    <property type="term" value="F:zinc ion binding"/>
    <property type="evidence" value="ECO:0007669"/>
    <property type="project" value="UniProtKB-KW"/>
</dbReference>
<evidence type="ECO:0000259" key="4">
    <source>
        <dbReference type="Pfam" id="PF22999"/>
    </source>
</evidence>
<sequence>MKKAFKPQASSARSFGGTGFGGGFGSTGFGVSSSPLSWIGEPPDLSNISDPNVGVAFKNLTKKDSTTKAKALEELQQYVSAPDQQIEDAVLEAWVKLYPRLSIDSARRVRQLAHNVLGQIAVKSGKRMVKHMSRIAGPWLAGAQDSDRAAAKAAQDALKHVFNTPEKLQNLGKAFQQPILEHCRDALLNETVQTLSDERSVSSADAQATYSRVVATSIAVISNLLNDLASEEVAKQQGAYEGIVGQTKIWELASYKEDVVVRRSIHRFLRTCLSKQKTAIEANLSTISEAYISKALPHDQTGSSYDFMLALVQLTDTFPHAWTTSYTSKKPASTRLRGCIKRGSQAGPAEFWTNAWLLFSQLPAEVLPQKYSEAEELLNAVHDGVSQKDDRFNASAAWFTYFKVLDLVQNTASLSDEEHETLLNKMAIPAIEQYLRPSSSTADWLISGAKPAWNVSKAAFCKRLPAVLEKKWPEYATLLIEDIRTSLPEQSKDFEKSQTHVASAAERWALLQSELLREEYQLPESLQAVFSKTAKDIVKASIELLKTRNGKPYGAAAAVDELQNHCKALLAKDQETQDIIATFVVDDLPELLSSPSQRQLVSLLYHFQTDSRFGDAWNKTATALGNSPDSEEKLNAFRNLLASPRVKPAAEIAAQNGDIQAFLQRQFKSSLETGEQWSFVSGILKGTPSVASTETVDGMLADLTASLSISEKADSALSGLQEISRSNKALVKEHIKKPNGSQLLPNLLLLEESANESVAAKASSISKSIVTEADKAGSQTILFDVVHQSLRDVSSSSLPMPQVLDMAANLIKDSDLNQKKQEVANQALPDLDSWESAITPFVATAPSIALAITSVLGGATYMVDPETKSDPSKILRDADGLSQALRYAMYTSRVFSNSALLKALDSETQTELFRLFYITHILLTESISFTAEGGLASPNPETEAEVVEFVNEANKLIGDCFQQYEEDAPSSYAFVGTTLDNFFENSKGISTSAFYHAQALSHALGDLESIHGGGHVELLVYEDKTLQLYKTKDVVPFTACASGLKEALSDSKKLDRQTNELVADLTGLDAVQSPEKAITQLVMLNALFPESKQADSIVAKQRLIFLMKHILPWLDNDDIVTPIKAETCKTLLFVLPGVSDIYGEHWSQILAFLAHTWELGFVRDEVADESRMALIYTTLQLSSILRSLKSGEEPNDDLVDAWKESSEALYMGLMNLVRQGQGQSDEHHEPLKALFQSLGSEVAKWSTGEVEDEAELYPLLYTPSRALQKTAFDILHRVIPAAQEQVSFDAALEKKTAKLPEELLSLLLAPPTLDSLADASFRTGIPHELQAYLYSWQLVFDHFANASYQVKSDYVEALREGEYLGHLLELTWELLGHVRGRPVDVSKYDIRKFDYFDQTGDLEGLSADKRMHWLLAHLYYQSLMHVPSLTKSQFLAIKSRQTGLAVESWTAKYIAPLLVSASLDSVAQWADTVKNDPDYEGWTVKVSPRSREVHFSYLVDEQTMAIVLRLPETYPLASARIEGLNRVAADERKWQSWLRNAQGVIQFSNGNLIDGLTTWKRNVTGALKGQSECAICYSIISGDKQLPSKRCIPSIAQWLYPTPHGLKDDEYAAIFTDDKPIIFNFHNDLQV</sequence>
<evidence type="ECO:0000313" key="6">
    <source>
        <dbReference type="EMBL" id="KAH0232170.1"/>
    </source>
</evidence>
<comment type="pathway">
    <text evidence="1">Protein modification; protein ubiquitination.</text>
</comment>
<evidence type="ECO:0000256" key="1">
    <source>
        <dbReference type="RuleBase" id="RU367090"/>
    </source>
</evidence>
<protein>
    <recommendedName>
        <fullName evidence="1">E3 ubiquitin-protein ligase listerin</fullName>
        <ecNumber evidence="1">2.3.2.27</ecNumber>
    </recommendedName>
    <alternativeName>
        <fullName evidence="1">RING-type E3 ubiquitin transferase listerin</fullName>
    </alternativeName>
</protein>
<organism evidence="6 7">
    <name type="scientific">Aureobasidium melanogenum</name>
    <name type="common">Aureobasidium pullulans var. melanogenum</name>
    <dbReference type="NCBI Taxonomy" id="46634"/>
    <lineage>
        <taxon>Eukaryota</taxon>
        <taxon>Fungi</taxon>
        <taxon>Dikarya</taxon>
        <taxon>Ascomycota</taxon>
        <taxon>Pezizomycotina</taxon>
        <taxon>Dothideomycetes</taxon>
        <taxon>Dothideomycetidae</taxon>
        <taxon>Dothideales</taxon>
        <taxon>Saccotheciaceae</taxon>
        <taxon>Aureobasidium</taxon>
    </lineage>
</organism>
<dbReference type="InterPro" id="IPR054477">
    <property type="entry name" value="LTN1_E3_ligase_6th"/>
</dbReference>
<keyword evidence="1" id="KW-0833">Ubl conjugation pathway</keyword>
<evidence type="ECO:0000259" key="2">
    <source>
        <dbReference type="Pfam" id="PF09363"/>
    </source>
</evidence>
<dbReference type="GO" id="GO:1990112">
    <property type="term" value="C:RQC complex"/>
    <property type="evidence" value="ECO:0007669"/>
    <property type="project" value="UniProtKB-UniRule"/>
</dbReference>
<keyword evidence="1" id="KW-0479">Metal-binding</keyword>
<name>A0A9P8GN60_AURME</name>
<dbReference type="GO" id="GO:0043023">
    <property type="term" value="F:ribosomal large subunit binding"/>
    <property type="evidence" value="ECO:0007669"/>
    <property type="project" value="TreeGrafter"/>
</dbReference>
<dbReference type="InterPro" id="IPR011989">
    <property type="entry name" value="ARM-like"/>
</dbReference>
<dbReference type="GO" id="GO:0005829">
    <property type="term" value="C:cytosol"/>
    <property type="evidence" value="ECO:0007669"/>
    <property type="project" value="UniProtKB-UniRule"/>
</dbReference>
<evidence type="ECO:0000259" key="3">
    <source>
        <dbReference type="Pfam" id="PF22958"/>
    </source>
</evidence>
<dbReference type="Gene3D" id="1.25.10.10">
    <property type="entry name" value="Leucine-rich Repeat Variant"/>
    <property type="match status" value="1"/>
</dbReference>
<comment type="subunit">
    <text evidence="1">Component of the ribosome quality control complex (RQC).</text>
</comment>
<dbReference type="GO" id="GO:0005975">
    <property type="term" value="P:carbohydrate metabolic process"/>
    <property type="evidence" value="ECO:0007669"/>
    <property type="project" value="InterPro"/>
</dbReference>
<feature type="domain" description="Xylulose 5-phosphate/Fructose 6-phosphate phosphoketolase C-terminal" evidence="2">
    <location>
        <begin position="1602"/>
        <end position="1626"/>
    </location>
</feature>
<evidence type="ECO:0000313" key="7">
    <source>
        <dbReference type="Proteomes" id="UP000767238"/>
    </source>
</evidence>
<dbReference type="GO" id="GO:0061630">
    <property type="term" value="F:ubiquitin protein ligase activity"/>
    <property type="evidence" value="ECO:0007669"/>
    <property type="project" value="UniProtKB-UniRule"/>
</dbReference>
<dbReference type="Pfam" id="PF09363">
    <property type="entry name" value="XFP_C"/>
    <property type="match status" value="1"/>
</dbReference>
<dbReference type="InterPro" id="IPR016024">
    <property type="entry name" value="ARM-type_fold"/>
</dbReference>
<dbReference type="GO" id="GO:0072344">
    <property type="term" value="P:rescue of stalled ribosome"/>
    <property type="evidence" value="ECO:0007669"/>
    <property type="project" value="UniProtKB-UniRule"/>
</dbReference>
<keyword evidence="1" id="KW-0863">Zinc-finger</keyword>
<feature type="domain" description="E3 ubiquitin-protein ligase listerin ubiquitin conjugating" evidence="5">
    <location>
        <begin position="1483"/>
        <end position="1563"/>
    </location>
</feature>
<dbReference type="EC" id="2.3.2.27" evidence="1"/>
<feature type="domain" description="E3 ubiquitin-protein ligase listerin N-terminal" evidence="3">
    <location>
        <begin position="49"/>
        <end position="361"/>
    </location>
</feature>
<dbReference type="InterPro" id="IPR018969">
    <property type="entry name" value="Xul5P/Fru6P_PKetolase_C"/>
</dbReference>
<dbReference type="InterPro" id="IPR039795">
    <property type="entry name" value="LTN1/Rkr1"/>
</dbReference>
<dbReference type="Pfam" id="PF22958">
    <property type="entry name" value="Ltn1_1st"/>
    <property type="match status" value="1"/>
</dbReference>
<accession>A0A9P8GN60</accession>
<comment type="function">
    <text evidence="1">E3 ubiquitin-protein ligase. Component of the ribosome quality control complex (RQC), a ribosome-associated complex that mediates ubiquitination and extraction of incompletely synthesized nascent chains for proteasomal degradation.</text>
</comment>
<reference evidence="6" key="2">
    <citation type="submission" date="2021-08" db="EMBL/GenBank/DDBJ databases">
        <authorList>
            <person name="Gostincar C."/>
            <person name="Sun X."/>
            <person name="Song Z."/>
            <person name="Gunde-Cimerman N."/>
        </authorList>
    </citation>
    <scope>NUCLEOTIDE SEQUENCE</scope>
    <source>
        <strain evidence="6">EXF-8016</strain>
    </source>
</reference>
<dbReference type="InterPro" id="IPR054478">
    <property type="entry name" value="LTN1_UBC"/>
</dbReference>
<comment type="caution">
    <text evidence="6">The sequence shown here is derived from an EMBL/GenBank/DDBJ whole genome shotgun (WGS) entry which is preliminary data.</text>
</comment>
<dbReference type="OrthoDB" id="6108at2759"/>
<dbReference type="Pfam" id="PF22999">
    <property type="entry name" value="LTN1_E3_ligase_6th"/>
    <property type="match status" value="1"/>
</dbReference>
<reference evidence="6" key="1">
    <citation type="journal article" date="2021" name="J Fungi (Basel)">
        <title>Virulence traits and population genomics of the black yeast Aureobasidium melanogenum.</title>
        <authorList>
            <person name="Cernosa A."/>
            <person name="Sun X."/>
            <person name="Gostincar C."/>
            <person name="Fang C."/>
            <person name="Gunde-Cimerman N."/>
            <person name="Song Z."/>
        </authorList>
    </citation>
    <scope>NUCLEOTIDE SEQUENCE</scope>
    <source>
        <strain evidence="6">EXF-8016</strain>
    </source>
</reference>
<dbReference type="Proteomes" id="UP000767238">
    <property type="component" value="Unassembled WGS sequence"/>
</dbReference>
<dbReference type="Pfam" id="PF23009">
    <property type="entry name" value="UBC_like"/>
    <property type="match status" value="1"/>
</dbReference>
<dbReference type="GO" id="GO:0016832">
    <property type="term" value="F:aldehyde-lyase activity"/>
    <property type="evidence" value="ECO:0007669"/>
    <property type="project" value="InterPro"/>
</dbReference>
<dbReference type="PANTHER" id="PTHR12389:SF0">
    <property type="entry name" value="E3 UBIQUITIN-PROTEIN LIGASE LISTERIN"/>
    <property type="match status" value="1"/>
</dbReference>
<comment type="catalytic activity">
    <reaction evidence="1">
        <text>S-ubiquitinyl-[E2 ubiquitin-conjugating enzyme]-L-cysteine + [acceptor protein]-L-lysine = [E2 ubiquitin-conjugating enzyme]-L-cysteine + N(6)-ubiquitinyl-[acceptor protein]-L-lysine.</text>
        <dbReference type="EC" id="2.3.2.27"/>
    </reaction>
</comment>